<dbReference type="PANTHER" id="PTHR43822:SF16">
    <property type="entry name" value="3-ISOPROPYLMALATE DEHYDRATASE LARGE SUBUNIT 2"/>
    <property type="match status" value="1"/>
</dbReference>
<dbReference type="SUPFAM" id="SSF53732">
    <property type="entry name" value="Aconitase iron-sulfur domain"/>
    <property type="match status" value="1"/>
</dbReference>
<reference evidence="2" key="1">
    <citation type="journal article" date="2014" name="Front. Microbiol.">
        <title>High frequency of phylogenetically diverse reductive dehalogenase-homologous genes in deep subseafloor sedimentary metagenomes.</title>
        <authorList>
            <person name="Kawai M."/>
            <person name="Futagami T."/>
            <person name="Toyoda A."/>
            <person name="Takaki Y."/>
            <person name="Nishi S."/>
            <person name="Hori S."/>
            <person name="Arai W."/>
            <person name="Tsubouchi T."/>
            <person name="Morono Y."/>
            <person name="Uchiyama I."/>
            <person name="Ito T."/>
            <person name="Fujiyama A."/>
            <person name="Inagaki F."/>
            <person name="Takami H."/>
        </authorList>
    </citation>
    <scope>NUCLEOTIDE SEQUENCE</scope>
    <source>
        <strain evidence="2">Expedition CK06-06</strain>
    </source>
</reference>
<gene>
    <name evidence="2" type="ORF">S06H3_55488</name>
</gene>
<evidence type="ECO:0000313" key="2">
    <source>
        <dbReference type="EMBL" id="GAI57976.1"/>
    </source>
</evidence>
<sequence length="73" mass="8104">MTLAEKILAAHSGKEKVKPGEFINVKVDLVLSNDITAPLAIKEFRKLGISKVFDPEKVIMVPDHFCPNKDIQS</sequence>
<dbReference type="Gene3D" id="3.30.499.10">
    <property type="entry name" value="Aconitase, domain 3"/>
    <property type="match status" value="1"/>
</dbReference>
<evidence type="ECO:0008006" key="3">
    <source>
        <dbReference type="Google" id="ProtNLM"/>
    </source>
</evidence>
<accession>X1QT64</accession>
<dbReference type="InterPro" id="IPR050067">
    <property type="entry name" value="IPM_dehydratase_rel_enz"/>
</dbReference>
<dbReference type="EMBL" id="BARV01035579">
    <property type="protein sequence ID" value="GAI57976.1"/>
    <property type="molecule type" value="Genomic_DNA"/>
</dbReference>
<dbReference type="PANTHER" id="PTHR43822">
    <property type="entry name" value="HOMOACONITASE, MITOCHONDRIAL-RELATED"/>
    <property type="match status" value="1"/>
</dbReference>
<comment type="caution">
    <text evidence="2">The sequence shown here is derived from an EMBL/GenBank/DDBJ whole genome shotgun (WGS) entry which is preliminary data.</text>
</comment>
<proteinExistence type="predicted"/>
<dbReference type="InterPro" id="IPR036008">
    <property type="entry name" value="Aconitase_4Fe-4S_dom"/>
</dbReference>
<name>X1QT64_9ZZZZ</name>
<feature type="non-terminal residue" evidence="2">
    <location>
        <position position="73"/>
    </location>
</feature>
<keyword evidence="1" id="KW-0408">Iron</keyword>
<evidence type="ECO:0000256" key="1">
    <source>
        <dbReference type="ARBA" id="ARBA00023004"/>
    </source>
</evidence>
<organism evidence="2">
    <name type="scientific">marine sediment metagenome</name>
    <dbReference type="NCBI Taxonomy" id="412755"/>
    <lineage>
        <taxon>unclassified sequences</taxon>
        <taxon>metagenomes</taxon>
        <taxon>ecological metagenomes</taxon>
    </lineage>
</organism>
<dbReference type="AlphaFoldDB" id="X1QT64"/>
<dbReference type="InterPro" id="IPR015931">
    <property type="entry name" value="Acnase/IPM_dHydase_lsu_aba_1/3"/>
</dbReference>
<protein>
    <recommendedName>
        <fullName evidence="3">Aconitase/3-isopropylmalate dehydratase large subunit alpha/beta/alpha domain-containing protein</fullName>
    </recommendedName>
</protein>